<dbReference type="InParanoid" id="A0A0D2X5L7"/>
<feature type="transmembrane region" description="Helical" evidence="7">
    <location>
        <begin position="401"/>
        <end position="418"/>
    </location>
</feature>
<dbReference type="EMBL" id="KE346376">
    <property type="protein sequence ID" value="KJE98029.1"/>
    <property type="molecule type" value="Genomic_DNA"/>
</dbReference>
<dbReference type="GO" id="GO:0016020">
    <property type="term" value="C:membrane"/>
    <property type="evidence" value="ECO:0007669"/>
    <property type="project" value="UniProtKB-SubCell"/>
</dbReference>
<dbReference type="Gene3D" id="1.20.1250.20">
    <property type="entry name" value="MFS general substrate transporter like domains"/>
    <property type="match status" value="2"/>
</dbReference>
<protein>
    <recommendedName>
        <fullName evidence="8">Major facilitator superfamily (MFS) profile domain-containing protein</fullName>
    </recommendedName>
</protein>
<dbReference type="SUPFAM" id="SSF103473">
    <property type="entry name" value="MFS general substrate transporter"/>
    <property type="match status" value="1"/>
</dbReference>
<dbReference type="OrthoDB" id="4139357at2759"/>
<evidence type="ECO:0000256" key="3">
    <source>
        <dbReference type="ARBA" id="ARBA00022692"/>
    </source>
</evidence>
<keyword evidence="10" id="KW-1185">Reference proteome</keyword>
<evidence type="ECO:0000256" key="2">
    <source>
        <dbReference type="ARBA" id="ARBA00022448"/>
    </source>
</evidence>
<feature type="domain" description="Major facilitator superfamily (MFS) profile" evidence="8">
    <location>
        <begin position="24"/>
        <end position="517"/>
    </location>
</feature>
<feature type="transmembrane region" description="Helical" evidence="7">
    <location>
        <begin position="93"/>
        <end position="113"/>
    </location>
</feature>
<feature type="region of interest" description="Disordered" evidence="6">
    <location>
        <begin position="346"/>
        <end position="366"/>
    </location>
</feature>
<accession>A0A0D2X5L7</accession>
<feature type="transmembrane region" description="Helical" evidence="7">
    <location>
        <begin position="182"/>
        <end position="201"/>
    </location>
</feature>
<dbReference type="PANTHER" id="PTHR23511:SF5">
    <property type="entry name" value="MAJOR FACILITATOR-TYPE TRANSPORTER HXNZ-RELATED"/>
    <property type="match status" value="1"/>
</dbReference>
<evidence type="ECO:0000256" key="6">
    <source>
        <dbReference type="SAM" id="MobiDB-lite"/>
    </source>
</evidence>
<feature type="transmembrane region" description="Helical" evidence="7">
    <location>
        <begin position="316"/>
        <end position="343"/>
    </location>
</feature>
<evidence type="ECO:0000256" key="5">
    <source>
        <dbReference type="ARBA" id="ARBA00023136"/>
    </source>
</evidence>
<feature type="transmembrane region" description="Helical" evidence="7">
    <location>
        <begin position="495"/>
        <end position="512"/>
    </location>
</feature>
<dbReference type="InterPro" id="IPR036259">
    <property type="entry name" value="MFS_trans_sf"/>
</dbReference>
<dbReference type="Proteomes" id="UP000008743">
    <property type="component" value="Unassembled WGS sequence"/>
</dbReference>
<evidence type="ECO:0000256" key="1">
    <source>
        <dbReference type="ARBA" id="ARBA00004141"/>
    </source>
</evidence>
<dbReference type="eggNOG" id="KOG0253">
    <property type="taxonomic scope" value="Eukaryota"/>
</dbReference>
<dbReference type="PROSITE" id="PS00216">
    <property type="entry name" value="SUGAR_TRANSPORT_1"/>
    <property type="match status" value="1"/>
</dbReference>
<gene>
    <name evidence="9" type="ORF">CAOG_008072</name>
</gene>
<dbReference type="InterPro" id="IPR005828">
    <property type="entry name" value="MFS_sugar_transport-like"/>
</dbReference>
<keyword evidence="5 7" id="KW-0472">Membrane</keyword>
<keyword evidence="4 7" id="KW-1133">Transmembrane helix</keyword>
<dbReference type="InterPro" id="IPR020846">
    <property type="entry name" value="MFS_dom"/>
</dbReference>
<evidence type="ECO:0000256" key="7">
    <source>
        <dbReference type="SAM" id="Phobius"/>
    </source>
</evidence>
<dbReference type="PhylomeDB" id="A0A0D2X5L7"/>
<evidence type="ECO:0000313" key="9">
    <source>
        <dbReference type="EMBL" id="KJE98029.1"/>
    </source>
</evidence>
<proteinExistence type="predicted"/>
<dbReference type="FunCoup" id="A0A0D2X5L7">
    <property type="interactions" value="107"/>
</dbReference>
<evidence type="ECO:0000313" key="10">
    <source>
        <dbReference type="Proteomes" id="UP000008743"/>
    </source>
</evidence>
<organism evidence="9 10">
    <name type="scientific">Capsaspora owczarzaki (strain ATCC 30864)</name>
    <dbReference type="NCBI Taxonomy" id="595528"/>
    <lineage>
        <taxon>Eukaryota</taxon>
        <taxon>Filasterea</taxon>
        <taxon>Capsaspora</taxon>
    </lineage>
</organism>
<feature type="transmembrane region" description="Helical" evidence="7">
    <location>
        <begin position="119"/>
        <end position="142"/>
    </location>
</feature>
<reference evidence="10" key="1">
    <citation type="submission" date="2011-02" db="EMBL/GenBank/DDBJ databases">
        <title>The Genome Sequence of Capsaspora owczarzaki ATCC 30864.</title>
        <authorList>
            <person name="Russ C."/>
            <person name="Cuomo C."/>
            <person name="Burger G."/>
            <person name="Gray M.W."/>
            <person name="Holland P.W.H."/>
            <person name="King N."/>
            <person name="Lang F.B.F."/>
            <person name="Roger A.J."/>
            <person name="Ruiz-Trillo I."/>
            <person name="Young S.K."/>
            <person name="Zeng Q."/>
            <person name="Gargeya S."/>
            <person name="Alvarado L."/>
            <person name="Berlin A."/>
            <person name="Chapman S.B."/>
            <person name="Chen Z."/>
            <person name="Freedman E."/>
            <person name="Gellesch M."/>
            <person name="Goldberg J."/>
            <person name="Griggs A."/>
            <person name="Gujja S."/>
            <person name="Heilman E."/>
            <person name="Heiman D."/>
            <person name="Howarth C."/>
            <person name="Mehta T."/>
            <person name="Neiman D."/>
            <person name="Pearson M."/>
            <person name="Roberts A."/>
            <person name="Saif S."/>
            <person name="Shea T."/>
            <person name="Shenoy N."/>
            <person name="Sisk P."/>
            <person name="Stolte C."/>
            <person name="Sykes S."/>
            <person name="White J."/>
            <person name="Yandava C."/>
            <person name="Haas B."/>
            <person name="Nusbaum C."/>
            <person name="Birren B."/>
        </authorList>
    </citation>
    <scope>NUCLEOTIDE SEQUENCE</scope>
    <source>
        <strain evidence="10">ATCC 30864</strain>
    </source>
</reference>
<dbReference type="STRING" id="595528.A0A0D2X5L7"/>
<dbReference type="RefSeq" id="XP_004342673.2">
    <property type="nucleotide sequence ID" value="XM_004342624.2"/>
</dbReference>
<dbReference type="Pfam" id="PF00083">
    <property type="entry name" value="Sugar_tr"/>
    <property type="match status" value="2"/>
</dbReference>
<comment type="subcellular location">
    <subcellularLocation>
        <location evidence="1">Membrane</location>
        <topology evidence="1">Multi-pass membrane protein</topology>
    </subcellularLocation>
</comment>
<name>A0A0D2X5L7_CAPO3</name>
<feature type="transmembrane region" description="Helical" evidence="7">
    <location>
        <begin position="425"/>
        <end position="444"/>
    </location>
</feature>
<feature type="compositionally biased region" description="Low complexity" evidence="6">
    <location>
        <begin position="346"/>
        <end position="363"/>
    </location>
</feature>
<evidence type="ECO:0000256" key="4">
    <source>
        <dbReference type="ARBA" id="ARBA00022989"/>
    </source>
</evidence>
<feature type="transmembrane region" description="Helical" evidence="7">
    <location>
        <begin position="154"/>
        <end position="176"/>
    </location>
</feature>
<dbReference type="AlphaFoldDB" id="A0A0D2X5L7"/>
<dbReference type="GO" id="GO:0022857">
    <property type="term" value="F:transmembrane transporter activity"/>
    <property type="evidence" value="ECO:0007669"/>
    <property type="project" value="InterPro"/>
</dbReference>
<dbReference type="PROSITE" id="PS50850">
    <property type="entry name" value="MFS"/>
    <property type="match status" value="1"/>
</dbReference>
<sequence length="522" mass="54920">MPSRTFSLRQAVDYVGNGRFQLQLLLITGATQLADAMELMLLPFLTNAVRCDASDAMAASEPELALLSSVVFMGMLLGACSAGWIADVFGRRYGFLLTTACCAIAGAGSAVAWSFNALLLARFVVGFGVGGSPAALSLYAEFIPSTAVRARQLLVFLSFFSIGTLLEACIAVAVLPSYGWRGLLWASAVPSALLLAIAVVFPKVLPESPRLLLTGVGAFARDAAAAASQAKAVFDHAAQVNGRPFPADWELVLSDADTRDGDGAGSDTHDDYDHHLDADNAALLQISAPGTTTPRKQANPIRLLLSSENPLRRRQFALLCGMYFLMALLYYGLVIFTVTLAAASDSPSSSSTSPSQNSSTSSNECGSLAGREWEVILENAGELPGLLLADQLLNRIGRRKTIASLFTLCGGLLMLLLLPEIRGANAGAVLSIIMCVVRMSALGFNQSLWVFTTELFPTNVRASALGVASGFARIGGMVSPFVAQMLFATSATASLCLCIGVSFASALLIHAVPTETASRQLS</sequence>
<keyword evidence="3 7" id="KW-0812">Transmembrane</keyword>
<evidence type="ECO:0000259" key="8">
    <source>
        <dbReference type="PROSITE" id="PS50850"/>
    </source>
</evidence>
<feature type="transmembrane region" description="Helical" evidence="7">
    <location>
        <begin position="65"/>
        <end position="86"/>
    </location>
</feature>
<dbReference type="InterPro" id="IPR005829">
    <property type="entry name" value="Sugar_transporter_CS"/>
</dbReference>
<keyword evidence="2" id="KW-0813">Transport</keyword>
<dbReference type="PANTHER" id="PTHR23511">
    <property type="entry name" value="SYNAPTIC VESICLE GLYCOPROTEIN 2"/>
    <property type="match status" value="1"/>
</dbReference>